<dbReference type="PRINTS" id="PR00420">
    <property type="entry name" value="RNGMNOXGNASE"/>
</dbReference>
<dbReference type="PANTHER" id="PTHR43476">
    <property type="entry name" value="3-(3-HYDROXY-PHENYL)PROPIONATE/3-HYDROXYCINNAMIC ACID HYDROXYLASE"/>
    <property type="match status" value="1"/>
</dbReference>
<dbReference type="OrthoDB" id="9791689at2"/>
<accession>A0A100JSV7</accession>
<dbReference type="InterPro" id="IPR036188">
    <property type="entry name" value="FAD/NAD-bd_sf"/>
</dbReference>
<evidence type="ECO:0000313" key="3">
    <source>
        <dbReference type="EMBL" id="GAQ65068.1"/>
    </source>
</evidence>
<reference evidence="3 4" key="2">
    <citation type="journal article" date="2016" name="Genome Announc.">
        <title>Draft Genome Sequences of Streptomyces scabiei S58, Streptomyces turgidiscabies T45, and Streptomyces acidiscabies a10, the Pathogens of Potato Common Scab, Isolated in Japan.</title>
        <authorList>
            <person name="Tomihama T."/>
            <person name="Nishi Y."/>
            <person name="Sakai M."/>
            <person name="Ikenaga M."/>
            <person name="Okubo T."/>
            <person name="Ikeda S."/>
        </authorList>
    </citation>
    <scope>NUCLEOTIDE SEQUENCE [LARGE SCALE GENOMIC DNA]</scope>
    <source>
        <strain evidence="3 4">S58</strain>
    </source>
</reference>
<dbReference type="RefSeq" id="WP_059082470.1">
    <property type="nucleotide sequence ID" value="NZ_BCMM01000027.1"/>
</dbReference>
<evidence type="ECO:0000259" key="2">
    <source>
        <dbReference type="Pfam" id="PF01494"/>
    </source>
</evidence>
<dbReference type="Proteomes" id="UP000067448">
    <property type="component" value="Unassembled WGS sequence"/>
</dbReference>
<dbReference type="InterPro" id="IPR050631">
    <property type="entry name" value="PheA/TfdB_FAD_monoxygenase"/>
</dbReference>
<dbReference type="EMBL" id="BCMM01000027">
    <property type="protein sequence ID" value="GAQ65068.1"/>
    <property type="molecule type" value="Genomic_DNA"/>
</dbReference>
<name>A0A100JSV7_STRSC</name>
<sequence>MRTKVGIIGGGPAGLLLARLLHRADIDCVVLESRTRADVERRPGTGRGYDGILEQGTVDALRECGAAGHLETEGLVHPGLELRFDRARHRLDLPALTGGRTVTSCARTEIVRDLVALQLADGPALLFEAAAIGVEDPLGGRPVVHFVHDGYQEELSCDWVAGCDGLHGISRHVVPAPVRRVHRHAYPYAWLDVLAEVPPPREPVHARGDHGFALHAARSPSSSRFHLQVPAGTDPADWPDARVRDELAARLAVDDHTDDSDAIDRTLEHGPITARSVTPLRAHVHEPMRYGRLLLAGDAAHGLPPIAATSLDLAVSDVTLLASALIELYTDGTAELLDRYTRLCLDRVWQAARFGDDLIRLLHTRPDGGAFDHRLQLAGLRRITRSREAAAELAAHYTGLPRRW</sequence>
<reference evidence="4" key="1">
    <citation type="submission" date="2015-11" db="EMBL/GenBank/DDBJ databases">
        <authorList>
            <consortium name="Cross-ministerial Strategic Innovation Promotion Program (SIP) consortium"/>
            <person name="Tomihama T."/>
            <person name="Ikenaga M."/>
            <person name="Sakai M."/>
            <person name="Okubo T."/>
            <person name="Ikeda S."/>
        </authorList>
    </citation>
    <scope>NUCLEOTIDE SEQUENCE [LARGE SCALE GENOMIC DNA]</scope>
    <source>
        <strain evidence="4">S58</strain>
    </source>
</reference>
<dbReference type="InterPro" id="IPR002938">
    <property type="entry name" value="FAD-bd"/>
</dbReference>
<feature type="domain" description="FAD-binding" evidence="2">
    <location>
        <begin position="2"/>
        <end position="354"/>
    </location>
</feature>
<dbReference type="GO" id="GO:0018659">
    <property type="term" value="F:4-hydroxybenzoate 3-monooxygenase activity"/>
    <property type="evidence" value="ECO:0007669"/>
    <property type="project" value="UniProtKB-EC"/>
</dbReference>
<organism evidence="3 4">
    <name type="scientific">Streptomyces scabiei</name>
    <dbReference type="NCBI Taxonomy" id="1930"/>
    <lineage>
        <taxon>Bacteria</taxon>
        <taxon>Bacillati</taxon>
        <taxon>Actinomycetota</taxon>
        <taxon>Actinomycetes</taxon>
        <taxon>Kitasatosporales</taxon>
        <taxon>Streptomycetaceae</taxon>
        <taxon>Streptomyces</taxon>
    </lineage>
</organism>
<dbReference type="NCBIfam" id="NF006091">
    <property type="entry name" value="PRK08243.1"/>
    <property type="match status" value="1"/>
</dbReference>
<dbReference type="Gene3D" id="3.30.9.10">
    <property type="entry name" value="D-Amino Acid Oxidase, subunit A, domain 2"/>
    <property type="match status" value="1"/>
</dbReference>
<evidence type="ECO:0000313" key="4">
    <source>
        <dbReference type="Proteomes" id="UP000067448"/>
    </source>
</evidence>
<protein>
    <submittedName>
        <fullName evidence="3">p-hydroxybenzoate hydroxylase</fullName>
        <ecNumber evidence="3">1.14.13.2</ecNumber>
    </submittedName>
</protein>
<dbReference type="PANTHER" id="PTHR43476:SF5">
    <property type="entry name" value="FAD-DEPENDENT MONOOXYGENASE"/>
    <property type="match status" value="1"/>
</dbReference>
<gene>
    <name evidence="3" type="primary">pobA_2</name>
    <name evidence="3" type="ORF">SsS58_05475</name>
</gene>
<dbReference type="Pfam" id="PF01494">
    <property type="entry name" value="FAD_binding_3"/>
    <property type="match status" value="1"/>
</dbReference>
<dbReference type="SUPFAM" id="SSF51905">
    <property type="entry name" value="FAD/NAD(P)-binding domain"/>
    <property type="match status" value="1"/>
</dbReference>
<reference evidence="4" key="3">
    <citation type="submission" date="2016-02" db="EMBL/GenBank/DDBJ databases">
        <title>Draft genome of pathogenic Streptomyces sp. in Japan.</title>
        <authorList>
            <person name="Tomihama T."/>
            <person name="Ikenaga M."/>
            <person name="Sakai M."/>
            <person name="Okubo T."/>
            <person name="Ikeda S."/>
        </authorList>
    </citation>
    <scope>NUCLEOTIDE SEQUENCE [LARGE SCALE GENOMIC DNA]</scope>
    <source>
        <strain evidence="4">S58</strain>
    </source>
</reference>
<dbReference type="EC" id="1.14.13.2" evidence="3"/>
<dbReference type="GO" id="GO:0071949">
    <property type="term" value="F:FAD binding"/>
    <property type="evidence" value="ECO:0007669"/>
    <property type="project" value="InterPro"/>
</dbReference>
<dbReference type="AlphaFoldDB" id="A0A100JSV7"/>
<comment type="caution">
    <text evidence="3">The sequence shown here is derived from an EMBL/GenBank/DDBJ whole genome shotgun (WGS) entry which is preliminary data.</text>
</comment>
<keyword evidence="1 3" id="KW-0560">Oxidoreductase</keyword>
<proteinExistence type="predicted"/>
<evidence type="ECO:0000256" key="1">
    <source>
        <dbReference type="ARBA" id="ARBA00023002"/>
    </source>
</evidence>
<dbReference type="Gene3D" id="3.50.50.60">
    <property type="entry name" value="FAD/NAD(P)-binding domain"/>
    <property type="match status" value="1"/>
</dbReference>
<dbReference type="SUPFAM" id="SSF54373">
    <property type="entry name" value="FAD-linked reductases, C-terminal domain"/>
    <property type="match status" value="1"/>
</dbReference>